<feature type="transmembrane region" description="Helical" evidence="6">
    <location>
        <begin position="147"/>
        <end position="166"/>
    </location>
</feature>
<dbReference type="RefSeq" id="WP_406788123.1">
    <property type="nucleotide sequence ID" value="NZ_JBJIAA010000010.1"/>
</dbReference>
<protein>
    <submittedName>
        <fullName evidence="8">ABC transporter permease</fullName>
    </submittedName>
</protein>
<dbReference type="PANTHER" id="PTHR30294">
    <property type="entry name" value="MEMBRANE COMPONENT OF ABC TRANSPORTER YHHJ-RELATED"/>
    <property type="match status" value="1"/>
</dbReference>
<organism evidence="8 9">
    <name type="scientific">Clostridium neuense</name>
    <dbReference type="NCBI Taxonomy" id="1728934"/>
    <lineage>
        <taxon>Bacteria</taxon>
        <taxon>Bacillati</taxon>
        <taxon>Bacillota</taxon>
        <taxon>Clostridia</taxon>
        <taxon>Eubacteriales</taxon>
        <taxon>Clostridiaceae</taxon>
        <taxon>Clostridium</taxon>
    </lineage>
</organism>
<feature type="transmembrane region" description="Helical" evidence="6">
    <location>
        <begin position="253"/>
        <end position="273"/>
    </location>
</feature>
<dbReference type="Proteomes" id="UP001623592">
    <property type="component" value="Unassembled WGS sequence"/>
</dbReference>
<accession>A0ABW8TJ12</accession>
<keyword evidence="2" id="KW-1003">Cell membrane</keyword>
<keyword evidence="9" id="KW-1185">Reference proteome</keyword>
<gene>
    <name evidence="8" type="ORF">ACJDT4_13690</name>
</gene>
<dbReference type="InterPro" id="IPR051449">
    <property type="entry name" value="ABC-2_transporter_component"/>
</dbReference>
<evidence type="ECO:0000256" key="2">
    <source>
        <dbReference type="ARBA" id="ARBA00022475"/>
    </source>
</evidence>
<comment type="subcellular location">
    <subcellularLocation>
        <location evidence="1">Cell membrane</location>
        <topology evidence="1">Multi-pass membrane protein</topology>
    </subcellularLocation>
</comment>
<dbReference type="EMBL" id="JBJIAA010000010">
    <property type="protein sequence ID" value="MFL0251468.1"/>
    <property type="molecule type" value="Genomic_DNA"/>
</dbReference>
<name>A0ABW8TJ12_9CLOT</name>
<evidence type="ECO:0000259" key="7">
    <source>
        <dbReference type="Pfam" id="PF12698"/>
    </source>
</evidence>
<sequence length="336" mass="37691">MSFMIIVKNNFKRSLNKRNTFMVNLLLPIIVVVLGILINSIMKPSFTIGVLNSQNNSAAKNAMQALRDTKGVNVAEADPRNIKLDTITGKYSAVVQFNGNTFKIYSVKDNNTIIGLQHLIRGYMINPKPINIETIENYSMDFAKRTVAFIVLFLMITSTVNASLIIKDKANGTFKRYRYSMQNSGTYIAGNMIYNFAITYFQFFISVSMIAILRINIHIHYSDFLLMGIWVAALATAFGTCIATIFNSEMYANLFSACIALVLSLIGGTFIPFEKMPSALQQASVISPLRWFIDVTSFMEKGANWFSNTKGIEVLTAMIFILFLLSIIRNLKSKAE</sequence>
<evidence type="ECO:0000256" key="3">
    <source>
        <dbReference type="ARBA" id="ARBA00022692"/>
    </source>
</evidence>
<feature type="domain" description="ABC-2 type transporter transmembrane" evidence="7">
    <location>
        <begin position="25"/>
        <end position="328"/>
    </location>
</feature>
<evidence type="ECO:0000313" key="8">
    <source>
        <dbReference type="EMBL" id="MFL0251468.1"/>
    </source>
</evidence>
<proteinExistence type="predicted"/>
<keyword evidence="4 6" id="KW-1133">Transmembrane helix</keyword>
<keyword evidence="3 6" id="KW-0812">Transmembrane</keyword>
<reference evidence="8 9" key="1">
    <citation type="submission" date="2024-11" db="EMBL/GenBank/DDBJ databases">
        <authorList>
            <person name="Heng Y.C."/>
            <person name="Lim A.C.H."/>
            <person name="Lee J.K.Y."/>
            <person name="Kittelmann S."/>
        </authorList>
    </citation>
    <scope>NUCLEOTIDE SEQUENCE [LARGE SCALE GENOMIC DNA]</scope>
    <source>
        <strain evidence="8 9">WILCCON 0114</strain>
    </source>
</reference>
<evidence type="ECO:0000256" key="1">
    <source>
        <dbReference type="ARBA" id="ARBA00004651"/>
    </source>
</evidence>
<dbReference type="Pfam" id="PF12698">
    <property type="entry name" value="ABC2_membrane_3"/>
    <property type="match status" value="1"/>
</dbReference>
<evidence type="ECO:0000313" key="9">
    <source>
        <dbReference type="Proteomes" id="UP001623592"/>
    </source>
</evidence>
<comment type="caution">
    <text evidence="8">The sequence shown here is derived from an EMBL/GenBank/DDBJ whole genome shotgun (WGS) entry which is preliminary data.</text>
</comment>
<dbReference type="PANTHER" id="PTHR30294:SF45">
    <property type="entry name" value="LINEARMYCIN RESISTANCE PERMEASE PROTEIN LNRN"/>
    <property type="match status" value="1"/>
</dbReference>
<evidence type="ECO:0000256" key="4">
    <source>
        <dbReference type="ARBA" id="ARBA00022989"/>
    </source>
</evidence>
<feature type="transmembrane region" description="Helical" evidence="6">
    <location>
        <begin position="187"/>
        <end position="212"/>
    </location>
</feature>
<evidence type="ECO:0000256" key="6">
    <source>
        <dbReference type="SAM" id="Phobius"/>
    </source>
</evidence>
<feature type="transmembrane region" description="Helical" evidence="6">
    <location>
        <begin position="21"/>
        <end position="42"/>
    </location>
</feature>
<keyword evidence="5 6" id="KW-0472">Membrane</keyword>
<feature type="transmembrane region" description="Helical" evidence="6">
    <location>
        <begin position="314"/>
        <end position="331"/>
    </location>
</feature>
<evidence type="ECO:0000256" key="5">
    <source>
        <dbReference type="ARBA" id="ARBA00023136"/>
    </source>
</evidence>
<feature type="transmembrane region" description="Helical" evidence="6">
    <location>
        <begin position="224"/>
        <end position="246"/>
    </location>
</feature>
<dbReference type="InterPro" id="IPR013525">
    <property type="entry name" value="ABC2_TM"/>
</dbReference>